<evidence type="ECO:0000313" key="1">
    <source>
        <dbReference type="EMBL" id="SEL88916.1"/>
    </source>
</evidence>
<name>A0A1H7TWX8_HALLR</name>
<evidence type="ECO:0000313" key="2">
    <source>
        <dbReference type="Proteomes" id="UP000183894"/>
    </source>
</evidence>
<protein>
    <submittedName>
        <fullName evidence="1">Uncharacterized protein</fullName>
    </submittedName>
</protein>
<sequence length="68" mass="8156">MYRTMSADKRIPVTEETRKELHELKEPGQTYDDLLKELAQQRRRDDLEMRFRELETADADELTSLEDV</sequence>
<accession>A0A1H7TWX8</accession>
<organism evidence="1 2">
    <name type="scientific">Haloferax larsenii</name>
    <dbReference type="NCBI Taxonomy" id="302484"/>
    <lineage>
        <taxon>Archaea</taxon>
        <taxon>Methanobacteriati</taxon>
        <taxon>Methanobacteriota</taxon>
        <taxon>Stenosarchaea group</taxon>
        <taxon>Halobacteria</taxon>
        <taxon>Halobacteriales</taxon>
        <taxon>Haloferacaceae</taxon>
        <taxon>Haloferax</taxon>
    </lineage>
</organism>
<reference evidence="1 2" key="1">
    <citation type="submission" date="2016-10" db="EMBL/GenBank/DDBJ databases">
        <authorList>
            <person name="de Groot N.N."/>
        </authorList>
    </citation>
    <scope>NUCLEOTIDE SEQUENCE [LARGE SCALE GENOMIC DNA]</scope>
    <source>
        <strain evidence="1 2">CDM_5</strain>
    </source>
</reference>
<gene>
    <name evidence="1" type="ORF">SAMN04488691_11080</name>
</gene>
<dbReference type="EMBL" id="FOAD01000010">
    <property type="protein sequence ID" value="SEL88916.1"/>
    <property type="molecule type" value="Genomic_DNA"/>
</dbReference>
<dbReference type="Proteomes" id="UP000183894">
    <property type="component" value="Unassembled WGS sequence"/>
</dbReference>
<dbReference type="AlphaFoldDB" id="A0A1H7TWX8"/>
<proteinExistence type="predicted"/>